<keyword evidence="1 9" id="KW-0963">Cytoplasm</keyword>
<dbReference type="GO" id="GO:0005829">
    <property type="term" value="C:cytosol"/>
    <property type="evidence" value="ECO:0007669"/>
    <property type="project" value="TreeGrafter"/>
</dbReference>
<organism evidence="14 15">
    <name type="scientific">Terriglobus saanensis (strain ATCC BAA-1853 / DSM 23119 / SP1PR4)</name>
    <dbReference type="NCBI Taxonomy" id="401053"/>
    <lineage>
        <taxon>Bacteria</taxon>
        <taxon>Pseudomonadati</taxon>
        <taxon>Acidobacteriota</taxon>
        <taxon>Terriglobia</taxon>
        <taxon>Terriglobales</taxon>
        <taxon>Acidobacteriaceae</taxon>
        <taxon>Terriglobus</taxon>
    </lineage>
</organism>
<keyword evidence="4 9" id="KW-0068">Autocatalytic cleavage</keyword>
<evidence type="ECO:0000256" key="3">
    <source>
        <dbReference type="ARBA" id="ARBA00022793"/>
    </source>
</evidence>
<dbReference type="RefSeq" id="WP_013566790.1">
    <property type="nucleotide sequence ID" value="NC_014963.1"/>
</dbReference>
<evidence type="ECO:0000256" key="11">
    <source>
        <dbReference type="PIRSR" id="PIRSR006246-2"/>
    </source>
</evidence>
<dbReference type="UniPathway" id="UPA00028">
    <property type="reaction ID" value="UER00002"/>
</dbReference>
<comment type="catalytic activity">
    <reaction evidence="9">
        <text>L-aspartate + H(+) = beta-alanine + CO2</text>
        <dbReference type="Rhea" id="RHEA:19497"/>
        <dbReference type="ChEBI" id="CHEBI:15378"/>
        <dbReference type="ChEBI" id="CHEBI:16526"/>
        <dbReference type="ChEBI" id="CHEBI:29991"/>
        <dbReference type="ChEBI" id="CHEBI:57966"/>
        <dbReference type="EC" id="4.1.1.11"/>
    </reaction>
</comment>
<keyword evidence="5 9" id="KW-0865">Zymogen</keyword>
<keyword evidence="3 9" id="KW-0210">Decarboxylase</keyword>
<dbReference type="SUPFAM" id="SSF50692">
    <property type="entry name" value="ADC-like"/>
    <property type="match status" value="1"/>
</dbReference>
<evidence type="ECO:0000256" key="4">
    <source>
        <dbReference type="ARBA" id="ARBA00022813"/>
    </source>
</evidence>
<dbReference type="Pfam" id="PF02261">
    <property type="entry name" value="Asp_decarbox"/>
    <property type="match status" value="1"/>
</dbReference>
<comment type="PTM">
    <text evidence="9 12">Is synthesized initially as an inactive proenzyme, which is activated by self-cleavage at a specific serine bond to produce a beta-subunit with a hydroxyl group at its C-terminus and an alpha-subunit with a pyruvoyl group at its N-terminus.</text>
</comment>
<dbReference type="KEGG" id="tsa:AciPR4_0219"/>
<dbReference type="PANTHER" id="PTHR21012">
    <property type="entry name" value="ASPARTATE 1-DECARBOXYLASE"/>
    <property type="match status" value="1"/>
</dbReference>
<dbReference type="CDD" id="cd06919">
    <property type="entry name" value="Asp_decarbox"/>
    <property type="match status" value="1"/>
</dbReference>
<dbReference type="HOGENOM" id="CLU_115305_2_0_0"/>
<evidence type="ECO:0000256" key="8">
    <source>
        <dbReference type="ARBA" id="ARBA00023317"/>
    </source>
</evidence>
<evidence type="ECO:0000256" key="2">
    <source>
        <dbReference type="ARBA" id="ARBA00022655"/>
    </source>
</evidence>
<evidence type="ECO:0000256" key="5">
    <source>
        <dbReference type="ARBA" id="ARBA00023145"/>
    </source>
</evidence>
<dbReference type="PANTHER" id="PTHR21012:SF0">
    <property type="entry name" value="ASPARTATE 1-DECARBOXYLASE"/>
    <property type="match status" value="1"/>
</dbReference>
<dbReference type="Proteomes" id="UP000006844">
    <property type="component" value="Chromosome"/>
</dbReference>
<comment type="function">
    <text evidence="9">Catalyzes the pyruvoyl-dependent decarboxylation of aspartate to produce beta-alanine.</text>
</comment>
<dbReference type="InterPro" id="IPR003190">
    <property type="entry name" value="Asp_decarbox"/>
</dbReference>
<dbReference type="EMBL" id="CP002467">
    <property type="protein sequence ID" value="ADV81057.1"/>
    <property type="molecule type" value="Genomic_DNA"/>
</dbReference>
<gene>
    <name evidence="9" type="primary">panD</name>
    <name evidence="14" type="ordered locus">AciPR4_0219</name>
</gene>
<dbReference type="GO" id="GO:0015940">
    <property type="term" value="P:pantothenate biosynthetic process"/>
    <property type="evidence" value="ECO:0007669"/>
    <property type="project" value="UniProtKB-UniRule"/>
</dbReference>
<dbReference type="eggNOG" id="COG0853">
    <property type="taxonomic scope" value="Bacteria"/>
</dbReference>
<evidence type="ECO:0000256" key="10">
    <source>
        <dbReference type="PIRSR" id="PIRSR006246-1"/>
    </source>
</evidence>
<feature type="chain" id="PRO_5013997892" description="Aspartate 1-decarboxylase beta chain" evidence="9 13">
    <location>
        <begin position="1"/>
        <end position="24"/>
    </location>
</feature>
<evidence type="ECO:0000256" key="7">
    <source>
        <dbReference type="ARBA" id="ARBA00023270"/>
    </source>
</evidence>
<feature type="chain" id="PRO_5013997889" description="Aspartate 1-decarboxylase alpha chain" evidence="9 13">
    <location>
        <begin position="25"/>
        <end position="140"/>
    </location>
</feature>
<evidence type="ECO:0000313" key="14">
    <source>
        <dbReference type="EMBL" id="ADV81057.1"/>
    </source>
</evidence>
<dbReference type="HAMAP" id="MF_00446">
    <property type="entry name" value="PanD"/>
    <property type="match status" value="1"/>
</dbReference>
<dbReference type="OrthoDB" id="9803983at2"/>
<comment type="subunit">
    <text evidence="9">Heterooctamer of four alpha and four beta subunits.</text>
</comment>
<feature type="modified residue" description="Pyruvic acid (Ser)" evidence="9 12">
    <location>
        <position position="25"/>
    </location>
</feature>
<proteinExistence type="inferred from homology"/>
<evidence type="ECO:0000256" key="1">
    <source>
        <dbReference type="ARBA" id="ARBA00022490"/>
    </source>
</evidence>
<dbReference type="NCBIfam" id="TIGR00223">
    <property type="entry name" value="panD"/>
    <property type="match status" value="1"/>
</dbReference>
<name>E8UZY0_TERSS</name>
<dbReference type="GO" id="GO:0006523">
    <property type="term" value="P:alanine biosynthetic process"/>
    <property type="evidence" value="ECO:0007669"/>
    <property type="project" value="InterPro"/>
</dbReference>
<evidence type="ECO:0000256" key="6">
    <source>
        <dbReference type="ARBA" id="ARBA00023239"/>
    </source>
</evidence>
<feature type="binding site" evidence="9 11">
    <location>
        <position position="57"/>
    </location>
    <ligand>
        <name>substrate</name>
    </ligand>
</feature>
<keyword evidence="6 9" id="KW-0456">Lyase</keyword>
<reference evidence="14 15" key="1">
    <citation type="journal article" date="2012" name="Stand. Genomic Sci.">
        <title>Complete genome sequence of Terriglobus saanensis type strain SP1PR4(T), an Acidobacteria from tundra soil.</title>
        <authorList>
            <person name="Rawat S.R."/>
            <person name="Mannisto M.K."/>
            <person name="Starovoytov V."/>
            <person name="Goodwin L."/>
            <person name="Nolan M."/>
            <person name="Hauser L."/>
            <person name="Land M."/>
            <person name="Davenport K.W."/>
            <person name="Woyke T."/>
            <person name="Haggblom M.M."/>
        </authorList>
    </citation>
    <scope>NUCLEOTIDE SEQUENCE</scope>
    <source>
        <strain evidence="15">ATCC BAA-1853 / DSM 23119 / SP1PR4</strain>
    </source>
</reference>
<feature type="active site" description="Schiff-base intermediate with substrate; via pyruvic acid" evidence="9 10">
    <location>
        <position position="25"/>
    </location>
</feature>
<comment type="cofactor">
    <cofactor evidence="9 10">
        <name>pyruvate</name>
        <dbReference type="ChEBI" id="CHEBI:15361"/>
    </cofactor>
    <text evidence="9 10">Binds 1 pyruvoyl group covalently per subunit.</text>
</comment>
<dbReference type="PIRSF" id="PIRSF006246">
    <property type="entry name" value="Asp_decarbox"/>
    <property type="match status" value="1"/>
</dbReference>
<evidence type="ECO:0000256" key="13">
    <source>
        <dbReference type="PIRSR" id="PIRSR006246-5"/>
    </source>
</evidence>
<dbReference type="GO" id="GO:0004068">
    <property type="term" value="F:aspartate 1-decarboxylase activity"/>
    <property type="evidence" value="ECO:0007669"/>
    <property type="project" value="UniProtKB-UniRule"/>
</dbReference>
<dbReference type="EC" id="4.1.1.11" evidence="9"/>
<accession>E8UZY0</accession>
<feature type="binding site" evidence="9 11">
    <location>
        <begin position="73"/>
        <end position="75"/>
    </location>
    <ligand>
        <name>substrate</name>
    </ligand>
</feature>
<comment type="subcellular location">
    <subcellularLocation>
        <location evidence="9">Cytoplasm</location>
    </subcellularLocation>
</comment>
<feature type="active site" description="Proton donor" evidence="9 10">
    <location>
        <position position="58"/>
    </location>
</feature>
<keyword evidence="2 9" id="KW-0566">Pantothenate biosynthesis</keyword>
<sequence length="140" mass="15490">MLRNFLRSKIHGAVVTEANTAYVGSLAIDEDLMDLAGIQENEVVHIANVSNGERLTTYAIRAPRGSRVICANGAAAHRVSVGDKIIIFVFGWYDEREAAQHHPALVFVDRENKATHRPLREDHAQTAEEIATAEELIFLS</sequence>
<comment type="similarity">
    <text evidence="9">Belongs to the PanD family.</text>
</comment>
<evidence type="ECO:0000313" key="15">
    <source>
        <dbReference type="Proteomes" id="UP000006844"/>
    </source>
</evidence>
<dbReference type="STRING" id="401053.AciPR4_0219"/>
<dbReference type="AlphaFoldDB" id="E8UZY0"/>
<dbReference type="InterPro" id="IPR009010">
    <property type="entry name" value="Asp_de-COase-like_dom_sf"/>
</dbReference>
<protein>
    <recommendedName>
        <fullName evidence="9">Aspartate 1-decarboxylase</fullName>
        <ecNumber evidence="9">4.1.1.11</ecNumber>
    </recommendedName>
    <alternativeName>
        <fullName evidence="9">Aspartate alpha-decarboxylase</fullName>
    </alternativeName>
    <component>
        <recommendedName>
            <fullName evidence="9">Aspartate 1-decarboxylase beta chain</fullName>
        </recommendedName>
    </component>
    <component>
        <recommendedName>
            <fullName evidence="9">Aspartate 1-decarboxylase alpha chain</fullName>
        </recommendedName>
    </component>
</protein>
<dbReference type="Gene3D" id="2.40.40.20">
    <property type="match status" value="1"/>
</dbReference>
<evidence type="ECO:0000256" key="9">
    <source>
        <dbReference type="HAMAP-Rule" id="MF_00446"/>
    </source>
</evidence>
<evidence type="ECO:0000256" key="12">
    <source>
        <dbReference type="PIRSR" id="PIRSR006246-3"/>
    </source>
</evidence>
<comment type="pathway">
    <text evidence="9">Cofactor biosynthesis; (R)-pantothenate biosynthesis; beta-alanine from L-aspartate: step 1/1.</text>
</comment>
<keyword evidence="7 9" id="KW-0704">Schiff base</keyword>
<keyword evidence="8 9" id="KW-0670">Pyruvate</keyword>
<keyword evidence="15" id="KW-1185">Reference proteome</keyword>